<gene>
    <name evidence="1" type="ORF">SAMN05216217_1334</name>
</gene>
<evidence type="ECO:0008006" key="3">
    <source>
        <dbReference type="Google" id="ProtNLM"/>
    </source>
</evidence>
<sequence>MLIVKETLGRLYLWQIAINRIIDLLALRQRVHRFCNTGRPLHITELYDAERRRLKAGLRLDGEALNSFEEKHGSLFPDIHDIHIIDELTTEEIIIKFCTIFNDGYGKKGVIAANKKPFWEPILEEIISEAFSGEVKVKFNKFIEDAKAYRNKHGAHFDQESFIMTHGDKKPDEDGVIYSVGWNSALLTFNWDFISDTIPVFNKSLNGYIKKLQKEADII</sequence>
<dbReference type="AlphaFoldDB" id="A0A1I4USA2"/>
<dbReference type="OrthoDB" id="6840524at2"/>
<dbReference type="STRING" id="1720063.SAMN05216217_1334"/>
<reference evidence="2" key="1">
    <citation type="submission" date="2016-10" db="EMBL/GenBank/DDBJ databases">
        <authorList>
            <person name="Varghese N."/>
            <person name="Submissions S."/>
        </authorList>
    </citation>
    <scope>NUCLEOTIDE SEQUENCE [LARGE SCALE GENOMIC DNA]</scope>
    <source>
        <strain evidence="2">DSM 24213</strain>
    </source>
</reference>
<evidence type="ECO:0000313" key="2">
    <source>
        <dbReference type="Proteomes" id="UP000243629"/>
    </source>
</evidence>
<evidence type="ECO:0000313" key="1">
    <source>
        <dbReference type="EMBL" id="SFM91613.1"/>
    </source>
</evidence>
<dbReference type="Proteomes" id="UP000243629">
    <property type="component" value="Unassembled WGS sequence"/>
</dbReference>
<accession>A0A1I4USA2</accession>
<dbReference type="EMBL" id="FOUI01000033">
    <property type="protein sequence ID" value="SFM91613.1"/>
    <property type="molecule type" value="Genomic_DNA"/>
</dbReference>
<protein>
    <recommendedName>
        <fullName evidence="3">HEPN AbiU2-like domain-containing protein</fullName>
    </recommendedName>
</protein>
<keyword evidence="2" id="KW-1185">Reference proteome</keyword>
<proteinExistence type="predicted"/>
<organism evidence="1 2">
    <name type="scientific">Halopseudomonas yangmingensis</name>
    <dbReference type="NCBI Taxonomy" id="1720063"/>
    <lineage>
        <taxon>Bacteria</taxon>
        <taxon>Pseudomonadati</taxon>
        <taxon>Pseudomonadota</taxon>
        <taxon>Gammaproteobacteria</taxon>
        <taxon>Pseudomonadales</taxon>
        <taxon>Pseudomonadaceae</taxon>
        <taxon>Halopseudomonas</taxon>
    </lineage>
</organism>
<name>A0A1I4USA2_9GAMM</name>